<sequence>MISAIHRTLIAKRDALKANEEKGFTLIELLVVVLIIGILAAIAVPVYLGIQDSARESAVKSDLAAVKTAIVAYIVQNDEVPDIDDLAVKIDDGNYSVTPAFALAPASATAPWRVSATASNGKFYAVTDADAPYEATDAAGATKK</sequence>
<evidence type="ECO:0000256" key="2">
    <source>
        <dbReference type="ARBA" id="ARBA00022481"/>
    </source>
</evidence>
<dbReference type="GO" id="GO:0015627">
    <property type="term" value="C:type II protein secretion system complex"/>
    <property type="evidence" value="ECO:0007669"/>
    <property type="project" value="InterPro"/>
</dbReference>
<dbReference type="PRINTS" id="PR00813">
    <property type="entry name" value="BCTERIALGSPG"/>
</dbReference>
<dbReference type="EMBL" id="CP043504">
    <property type="protein sequence ID" value="QEO09224.1"/>
    <property type="molecule type" value="Genomic_DNA"/>
</dbReference>
<evidence type="ECO:0000313" key="8">
    <source>
        <dbReference type="Proteomes" id="UP000322159"/>
    </source>
</evidence>
<evidence type="ECO:0000256" key="4">
    <source>
        <dbReference type="ARBA" id="ARBA00022989"/>
    </source>
</evidence>
<dbReference type="PANTHER" id="PTHR30093">
    <property type="entry name" value="GENERAL SECRETION PATHWAY PROTEIN G"/>
    <property type="match status" value="1"/>
</dbReference>
<keyword evidence="2" id="KW-0488">Methylation</keyword>
<keyword evidence="8" id="KW-1185">Reference proteome</keyword>
<dbReference type="GO" id="GO:0016020">
    <property type="term" value="C:membrane"/>
    <property type="evidence" value="ECO:0007669"/>
    <property type="project" value="UniProtKB-SubCell"/>
</dbReference>
<dbReference type="Proteomes" id="UP000322159">
    <property type="component" value="Chromosome"/>
</dbReference>
<dbReference type="InterPro" id="IPR012902">
    <property type="entry name" value="N_methyl_site"/>
</dbReference>
<proteinExistence type="predicted"/>
<dbReference type="AlphaFoldDB" id="A0A5C1Y5Q1"/>
<dbReference type="RefSeq" id="WP_149324654.1">
    <property type="nucleotide sequence ID" value="NZ_CP043504.1"/>
</dbReference>
<dbReference type="Gene3D" id="3.30.700.10">
    <property type="entry name" value="Glycoprotein, Type 4 Pilin"/>
    <property type="match status" value="1"/>
</dbReference>
<evidence type="ECO:0000256" key="3">
    <source>
        <dbReference type="ARBA" id="ARBA00022692"/>
    </source>
</evidence>
<reference evidence="7 8" key="1">
    <citation type="submission" date="2019-09" db="EMBL/GenBank/DDBJ databases">
        <title>Genome sequencing of strain KACC 19322.</title>
        <authorList>
            <person name="Heo J."/>
            <person name="Kim S.-J."/>
            <person name="Kim J.-S."/>
            <person name="Hong S.-B."/>
            <person name="Kwon S.-W."/>
        </authorList>
    </citation>
    <scope>NUCLEOTIDE SEQUENCE [LARGE SCALE GENOMIC DNA]</scope>
    <source>
        <strain evidence="7 8">KACC 19322</strain>
    </source>
</reference>
<evidence type="ECO:0000313" key="7">
    <source>
        <dbReference type="EMBL" id="QEO09224.1"/>
    </source>
</evidence>
<keyword evidence="5 6" id="KW-0472">Membrane</keyword>
<dbReference type="NCBIfam" id="TIGR02532">
    <property type="entry name" value="IV_pilin_GFxxxE"/>
    <property type="match status" value="1"/>
</dbReference>
<accession>A0A5C1Y5Q1</accession>
<evidence type="ECO:0000256" key="5">
    <source>
        <dbReference type="ARBA" id="ARBA00023136"/>
    </source>
</evidence>
<dbReference type="KEGG" id="lyk:FLP23_03875"/>
<keyword evidence="3 6" id="KW-0812">Transmembrane</keyword>
<evidence type="ECO:0000256" key="6">
    <source>
        <dbReference type="SAM" id="Phobius"/>
    </source>
</evidence>
<dbReference type="PANTHER" id="PTHR30093:SF44">
    <property type="entry name" value="TYPE II SECRETION SYSTEM CORE PROTEIN G"/>
    <property type="match status" value="1"/>
</dbReference>
<dbReference type="InterPro" id="IPR045584">
    <property type="entry name" value="Pilin-like"/>
</dbReference>
<dbReference type="PROSITE" id="PS00409">
    <property type="entry name" value="PROKAR_NTER_METHYL"/>
    <property type="match status" value="1"/>
</dbReference>
<comment type="subcellular location">
    <subcellularLocation>
        <location evidence="1">Membrane</location>
        <topology evidence="1">Single-pass membrane protein</topology>
    </subcellularLocation>
</comment>
<dbReference type="Pfam" id="PF07963">
    <property type="entry name" value="N_methyl"/>
    <property type="match status" value="1"/>
</dbReference>
<evidence type="ECO:0000256" key="1">
    <source>
        <dbReference type="ARBA" id="ARBA00004167"/>
    </source>
</evidence>
<name>A0A5C1Y5Q1_9MICO</name>
<organism evidence="7 8">
    <name type="scientific">Protaetiibacter larvae</name>
    <dbReference type="NCBI Taxonomy" id="2592654"/>
    <lineage>
        <taxon>Bacteria</taxon>
        <taxon>Bacillati</taxon>
        <taxon>Actinomycetota</taxon>
        <taxon>Actinomycetes</taxon>
        <taxon>Micrococcales</taxon>
        <taxon>Microbacteriaceae</taxon>
        <taxon>Protaetiibacter</taxon>
    </lineage>
</organism>
<feature type="transmembrane region" description="Helical" evidence="6">
    <location>
        <begin position="29"/>
        <end position="50"/>
    </location>
</feature>
<dbReference type="GO" id="GO:0015628">
    <property type="term" value="P:protein secretion by the type II secretion system"/>
    <property type="evidence" value="ECO:0007669"/>
    <property type="project" value="InterPro"/>
</dbReference>
<dbReference type="InterPro" id="IPR000983">
    <property type="entry name" value="Bac_GSPG_pilin"/>
</dbReference>
<dbReference type="SUPFAM" id="SSF54523">
    <property type="entry name" value="Pili subunits"/>
    <property type="match status" value="1"/>
</dbReference>
<keyword evidence="4 6" id="KW-1133">Transmembrane helix</keyword>
<gene>
    <name evidence="7" type="ORF">FLP23_03875</name>
</gene>
<protein>
    <submittedName>
        <fullName evidence="7">Prepilin-type N-terminal cleavage/methylation domain-containing protein</fullName>
    </submittedName>
</protein>
<dbReference type="OrthoDB" id="4980053at2"/>